<name>A0A5N6NFJ0_9ASTR</name>
<evidence type="ECO:0000259" key="1">
    <source>
        <dbReference type="Pfam" id="PF07727"/>
    </source>
</evidence>
<proteinExistence type="predicted"/>
<protein>
    <recommendedName>
        <fullName evidence="1">Reverse transcriptase Ty1/copia-type domain-containing protein</fullName>
    </recommendedName>
</protein>
<reference evidence="2 3" key="1">
    <citation type="submission" date="2019-05" db="EMBL/GenBank/DDBJ databases">
        <title>Mikania micrantha, genome provides insights into the molecular mechanism of rapid growth.</title>
        <authorList>
            <person name="Liu B."/>
        </authorList>
    </citation>
    <scope>NUCLEOTIDE SEQUENCE [LARGE SCALE GENOMIC DNA]</scope>
    <source>
        <strain evidence="2">NLD-2019</strain>
        <tissue evidence="2">Leaf</tissue>
    </source>
</reference>
<dbReference type="InterPro" id="IPR013103">
    <property type="entry name" value="RVT_2"/>
</dbReference>
<comment type="caution">
    <text evidence="2">The sequence shown here is derived from an EMBL/GenBank/DDBJ whole genome shotgun (WGS) entry which is preliminary data.</text>
</comment>
<organism evidence="2 3">
    <name type="scientific">Mikania micrantha</name>
    <name type="common">bitter vine</name>
    <dbReference type="NCBI Taxonomy" id="192012"/>
    <lineage>
        <taxon>Eukaryota</taxon>
        <taxon>Viridiplantae</taxon>
        <taxon>Streptophyta</taxon>
        <taxon>Embryophyta</taxon>
        <taxon>Tracheophyta</taxon>
        <taxon>Spermatophyta</taxon>
        <taxon>Magnoliopsida</taxon>
        <taxon>eudicotyledons</taxon>
        <taxon>Gunneridae</taxon>
        <taxon>Pentapetalae</taxon>
        <taxon>asterids</taxon>
        <taxon>campanulids</taxon>
        <taxon>Asterales</taxon>
        <taxon>Asteraceae</taxon>
        <taxon>Asteroideae</taxon>
        <taxon>Heliantheae alliance</taxon>
        <taxon>Eupatorieae</taxon>
        <taxon>Mikania</taxon>
    </lineage>
</organism>
<keyword evidence="3" id="KW-1185">Reference proteome</keyword>
<dbReference type="OrthoDB" id="1708853at2759"/>
<dbReference type="Pfam" id="PF07727">
    <property type="entry name" value="RVT_2"/>
    <property type="match status" value="1"/>
</dbReference>
<dbReference type="Proteomes" id="UP000326396">
    <property type="component" value="Linkage Group LG2"/>
</dbReference>
<sequence length="215" mass="24486">MVQPEGFQISGKENMVCKLKKSLYGLKQAPRQWYLKFDNFMGRNGFKRCEMDHCCYIKKFSKSYIILLLYVDDMLIAGSDMKEINKLKKQMSEEFEMKDLGAAKQILGMSIFRNSNDGSLTLSQEKYIGKVLEKFSLKNARARNTPLGRNRDSSSGLAPIFPQFGVPKLRPAEMTTMIRIESNRSNDHTCFLFLGTSGPNAIALSQTNLTAFCRF</sequence>
<dbReference type="InterPro" id="IPR043502">
    <property type="entry name" value="DNA/RNA_pol_sf"/>
</dbReference>
<evidence type="ECO:0000313" key="3">
    <source>
        <dbReference type="Proteomes" id="UP000326396"/>
    </source>
</evidence>
<feature type="domain" description="Reverse transcriptase Ty1/copia-type" evidence="1">
    <location>
        <begin position="1"/>
        <end position="147"/>
    </location>
</feature>
<dbReference type="AlphaFoldDB" id="A0A5N6NFJ0"/>
<dbReference type="EMBL" id="SZYD01000012">
    <property type="protein sequence ID" value="KAD4586666.1"/>
    <property type="molecule type" value="Genomic_DNA"/>
</dbReference>
<dbReference type="SUPFAM" id="SSF56672">
    <property type="entry name" value="DNA/RNA polymerases"/>
    <property type="match status" value="1"/>
</dbReference>
<accession>A0A5N6NFJ0</accession>
<evidence type="ECO:0000313" key="2">
    <source>
        <dbReference type="EMBL" id="KAD4586666.1"/>
    </source>
</evidence>
<gene>
    <name evidence="2" type="ORF">E3N88_24267</name>
</gene>